<reference evidence="1 2" key="1">
    <citation type="journal article" date="2010" name="Int. J. Syst. Evol. Microbiol.">
        <title>Bacillus horneckiae sp. nov., isolated from a spacecraft-assembly clean room.</title>
        <authorList>
            <person name="Vaishampayan P."/>
            <person name="Probst A."/>
            <person name="Krishnamurthi S."/>
            <person name="Ghosh S."/>
            <person name="Osman S."/>
            <person name="McDowall A."/>
            <person name="Ruckmani A."/>
            <person name="Mayilraj S."/>
            <person name="Venkateswaran K."/>
        </authorList>
    </citation>
    <scope>NUCLEOTIDE SEQUENCE [LARGE SCALE GENOMIC DNA]</scope>
    <source>
        <strain evidence="2">1PO1SC</strain>
    </source>
</reference>
<proteinExistence type="predicted"/>
<dbReference type="Proteomes" id="UP000233343">
    <property type="component" value="Unassembled WGS sequence"/>
</dbReference>
<comment type="caution">
    <text evidence="1">The sequence shown here is derived from an EMBL/GenBank/DDBJ whole genome shotgun (WGS) entry which is preliminary data.</text>
</comment>
<accession>A0A2N0ZLN7</accession>
<dbReference type="InterPro" id="IPR038765">
    <property type="entry name" value="Papain-like_cys_pep_sf"/>
</dbReference>
<dbReference type="EMBL" id="PISD01000008">
    <property type="protein sequence ID" value="PKG30412.1"/>
    <property type="molecule type" value="Genomic_DNA"/>
</dbReference>
<dbReference type="SUPFAM" id="SSF54001">
    <property type="entry name" value="Cysteine proteinases"/>
    <property type="match status" value="1"/>
</dbReference>
<dbReference type="AlphaFoldDB" id="A0A2N0ZLN7"/>
<sequence>MKKEIYILLTDTGTWFTKCIKLYTKKTFNHASLSLDKDFHQVYSFGRKNPYNPFFGGFVKENWRNPFFRHTTCAIYACTISNNQYNDIQAFLKELNECKHQYRYNLLGLFAILFNIELERSNAYFCSQFVAATLEKGKVNGFGKPVSLVTPFDLGRLPQLRKVYEGKLSSYINSVDERHKINRFYFA</sequence>
<protein>
    <submittedName>
        <fullName evidence="1">Uncharacterized protein</fullName>
    </submittedName>
</protein>
<name>A0A2N0ZLN7_9BACI</name>
<organism evidence="1 2">
    <name type="scientific">Cytobacillus horneckiae</name>
    <dbReference type="NCBI Taxonomy" id="549687"/>
    <lineage>
        <taxon>Bacteria</taxon>
        <taxon>Bacillati</taxon>
        <taxon>Bacillota</taxon>
        <taxon>Bacilli</taxon>
        <taxon>Bacillales</taxon>
        <taxon>Bacillaceae</taxon>
        <taxon>Cytobacillus</taxon>
    </lineage>
</organism>
<gene>
    <name evidence="1" type="ORF">CWS20_05315</name>
</gene>
<evidence type="ECO:0000313" key="1">
    <source>
        <dbReference type="EMBL" id="PKG30412.1"/>
    </source>
</evidence>
<dbReference type="RefSeq" id="WP_066199257.1">
    <property type="nucleotide sequence ID" value="NZ_JAFDQP010000002.1"/>
</dbReference>
<evidence type="ECO:0000313" key="2">
    <source>
        <dbReference type="Proteomes" id="UP000233343"/>
    </source>
</evidence>
<keyword evidence="2" id="KW-1185">Reference proteome</keyword>
<dbReference type="Gene3D" id="3.90.1720.10">
    <property type="entry name" value="endopeptidase domain like (from Nostoc punctiforme)"/>
    <property type="match status" value="1"/>
</dbReference>